<dbReference type="InterPro" id="IPR013126">
    <property type="entry name" value="Hsp_70_fam"/>
</dbReference>
<dbReference type="Proteomes" id="UP001251528">
    <property type="component" value="Unassembled WGS sequence"/>
</dbReference>
<dbReference type="Gene3D" id="3.90.640.10">
    <property type="entry name" value="Actin, Chain A, domain 4"/>
    <property type="match status" value="1"/>
</dbReference>
<sequence>MTDSIFQPGLPSTTTLMTRWGTGGPKTANKVPTVLQYDNNGIHGAFSWGYKAQAANKRGVKIHEWFKLGLCNNFEGRRAQESELLAKYPSTTALAPVGGADCEKLVVNFLTAVRQCVDDSLLGVDETVYNTPREYIITVPALWDHAEQDKTRTCAQRAGIGAASKVQVISEPEAAGIYALDSMQRIGLQVGHTFVICDAGGGTVDLASYTIKAMSPSIQLAEADIGSGGLCGSIFLNRIFENYIGRKMRGYPGVWNKSFLEEALEKFEQTIKPDFTGEEENSEDYGIRIHGLKASPRHGVSENYLNFTVKELREKVFDEVLTKVEGLVRDQIANTQRRARVRAVLLAGGFGQNPYLQKKLRKIDLVMRDKIKIIQIENRHVPHQNDTAIVRGALIAGLTGQGRAGDNYHDDGGFNTITGGGGTRVVSRIAGRHYGTCAVYRDDGDKVEQMYWFVKAVRLRFYSLAQRALRRYIAQSTTNQQKGESIANGRPTSFDFEKVSRVDSVRRGSILWTVHIYASEEETPAEYKDSSVREIASFELELQKSDMSMVEINGVEFYQAIFKVEMTLHSASLSFCGVYGHSPNERRFAPKKVRFV</sequence>
<dbReference type="EMBL" id="JASWJB010000292">
    <property type="protein sequence ID" value="KAK2592046.1"/>
    <property type="molecule type" value="Genomic_DNA"/>
</dbReference>
<comment type="caution">
    <text evidence="3">The sequence shown here is derived from an EMBL/GenBank/DDBJ whole genome shotgun (WGS) entry which is preliminary data.</text>
</comment>
<organism evidence="3 4">
    <name type="scientific">Conoideocrella luteorostrata</name>
    <dbReference type="NCBI Taxonomy" id="1105319"/>
    <lineage>
        <taxon>Eukaryota</taxon>
        <taxon>Fungi</taxon>
        <taxon>Dikarya</taxon>
        <taxon>Ascomycota</taxon>
        <taxon>Pezizomycotina</taxon>
        <taxon>Sordariomycetes</taxon>
        <taxon>Hypocreomycetidae</taxon>
        <taxon>Hypocreales</taxon>
        <taxon>Clavicipitaceae</taxon>
        <taxon>Conoideocrella</taxon>
    </lineage>
</organism>
<name>A0AAJ0FPJ6_9HYPO</name>
<gene>
    <name evidence="3" type="ORF">QQS21_010246</name>
</gene>
<evidence type="ECO:0000256" key="2">
    <source>
        <dbReference type="ARBA" id="ARBA00022840"/>
    </source>
</evidence>
<dbReference type="PANTHER" id="PTHR14187:SF82">
    <property type="entry name" value="FAMILY CHAPERONE, PUTATIVE (AFU_ORTHOLOGUE AFUA_7G08575)-RELATED"/>
    <property type="match status" value="1"/>
</dbReference>
<keyword evidence="1" id="KW-0547">Nucleotide-binding</keyword>
<dbReference type="Gene3D" id="3.30.420.40">
    <property type="match status" value="2"/>
</dbReference>
<dbReference type="AlphaFoldDB" id="A0AAJ0FPJ6"/>
<evidence type="ECO:0000313" key="3">
    <source>
        <dbReference type="EMBL" id="KAK2592046.1"/>
    </source>
</evidence>
<dbReference type="SUPFAM" id="SSF53067">
    <property type="entry name" value="Actin-like ATPase domain"/>
    <property type="match status" value="2"/>
</dbReference>
<dbReference type="CDD" id="cd10170">
    <property type="entry name" value="ASKHA_NBD_HSP70"/>
    <property type="match status" value="1"/>
</dbReference>
<dbReference type="InterPro" id="IPR043129">
    <property type="entry name" value="ATPase_NBD"/>
</dbReference>
<proteinExistence type="predicted"/>
<dbReference type="GO" id="GO:0140662">
    <property type="term" value="F:ATP-dependent protein folding chaperone"/>
    <property type="evidence" value="ECO:0007669"/>
    <property type="project" value="InterPro"/>
</dbReference>
<evidence type="ECO:0008006" key="5">
    <source>
        <dbReference type="Google" id="ProtNLM"/>
    </source>
</evidence>
<accession>A0AAJ0FPJ6</accession>
<dbReference type="GO" id="GO:0005524">
    <property type="term" value="F:ATP binding"/>
    <property type="evidence" value="ECO:0007669"/>
    <property type="project" value="UniProtKB-KW"/>
</dbReference>
<dbReference type="PANTHER" id="PTHR14187">
    <property type="entry name" value="ALPHA KINASE/ELONGATION FACTOR 2 KINASE"/>
    <property type="match status" value="1"/>
</dbReference>
<evidence type="ECO:0000313" key="4">
    <source>
        <dbReference type="Proteomes" id="UP001251528"/>
    </source>
</evidence>
<evidence type="ECO:0000256" key="1">
    <source>
        <dbReference type="ARBA" id="ARBA00022741"/>
    </source>
</evidence>
<keyword evidence="2" id="KW-0067">ATP-binding</keyword>
<protein>
    <recommendedName>
        <fullName evidence="5">Actin-like ATPase domain-containing protein</fullName>
    </recommendedName>
</protein>
<reference evidence="3" key="1">
    <citation type="submission" date="2023-06" db="EMBL/GenBank/DDBJ databases">
        <title>Conoideocrella luteorostrata (Hypocreales: Clavicipitaceae), a potential biocontrol fungus for elongate hemlock scale in United States Christmas tree production areas.</title>
        <authorList>
            <person name="Barrett H."/>
            <person name="Lovett B."/>
            <person name="Macias A.M."/>
            <person name="Stajich J.E."/>
            <person name="Kasson M.T."/>
        </authorList>
    </citation>
    <scope>NUCLEOTIDE SEQUENCE</scope>
    <source>
        <strain evidence="3">ARSEF 14590</strain>
    </source>
</reference>
<dbReference type="Pfam" id="PF00012">
    <property type="entry name" value="HSP70"/>
    <property type="match status" value="1"/>
</dbReference>
<keyword evidence="4" id="KW-1185">Reference proteome</keyword>